<dbReference type="OrthoDB" id="5292475at2"/>
<dbReference type="PATRIC" id="fig|421052.3.peg.1507"/>
<dbReference type="SUPFAM" id="SSF52540">
    <property type="entry name" value="P-loop containing nucleoside triphosphate hydrolases"/>
    <property type="match status" value="1"/>
</dbReference>
<dbReference type="PROSITE" id="PS00211">
    <property type="entry name" value="ABC_TRANSPORTER_1"/>
    <property type="match status" value="1"/>
</dbReference>
<dbReference type="PROSITE" id="PS50893">
    <property type="entry name" value="ABC_TRANSPORTER_2"/>
    <property type="match status" value="1"/>
</dbReference>
<evidence type="ECO:0000256" key="2">
    <source>
        <dbReference type="ARBA" id="ARBA00022840"/>
    </source>
</evidence>
<dbReference type="STRING" id="632955.GCA_000829675_01386"/>
<dbReference type="InterPro" id="IPR003439">
    <property type="entry name" value="ABC_transporter-like_ATP-bd"/>
</dbReference>
<dbReference type="eggNOG" id="COG1120">
    <property type="taxonomic scope" value="Bacteria"/>
</dbReference>
<dbReference type="Gene3D" id="3.40.50.300">
    <property type="entry name" value="P-loop containing nucleotide triphosphate hydrolases"/>
    <property type="match status" value="1"/>
</dbReference>
<evidence type="ECO:0000313" key="4">
    <source>
        <dbReference type="EMBL" id="EPF74510.1"/>
    </source>
</evidence>
<keyword evidence="5" id="KW-1185">Reference proteome</keyword>
<gene>
    <name evidence="4" type="ORF">F945_01549</name>
</gene>
<evidence type="ECO:0000259" key="3">
    <source>
        <dbReference type="PROSITE" id="PS50893"/>
    </source>
</evidence>
<reference evidence="4 5" key="1">
    <citation type="submission" date="2013-06" db="EMBL/GenBank/DDBJ databases">
        <title>The Genome Sequence of Acinetobacter rudis CIP 110305.</title>
        <authorList>
            <consortium name="The Broad Institute Genome Sequencing Platform"/>
            <consortium name="The Broad Institute Genome Sequencing Center for Infectious Disease"/>
            <person name="Cerqueira G."/>
            <person name="Feldgarden M."/>
            <person name="Courvalin P."/>
            <person name="Perichon B."/>
            <person name="Grillot-Courvalin C."/>
            <person name="Clermont D."/>
            <person name="Rocha E."/>
            <person name="Yoon E.-J."/>
            <person name="Nemec A."/>
            <person name="Young S.K."/>
            <person name="Zeng Q."/>
            <person name="Gargeya S."/>
            <person name="Fitzgerald M."/>
            <person name="Abouelleil A."/>
            <person name="Alvarado L."/>
            <person name="Berlin A.M."/>
            <person name="Chapman S.B."/>
            <person name="Dewar J."/>
            <person name="Goldberg J."/>
            <person name="Griggs A."/>
            <person name="Gujja S."/>
            <person name="Hansen M."/>
            <person name="Howarth C."/>
            <person name="Imamovic A."/>
            <person name="Larimer J."/>
            <person name="McCowan C."/>
            <person name="Murphy C."/>
            <person name="Pearson M."/>
            <person name="Priest M."/>
            <person name="Roberts A."/>
            <person name="Saif S."/>
            <person name="Shea T."/>
            <person name="Sykes S."/>
            <person name="Wortman J."/>
            <person name="Nusbaum C."/>
            <person name="Birren B."/>
        </authorList>
    </citation>
    <scope>NUCLEOTIDE SEQUENCE [LARGE SCALE GENOMIC DNA]</scope>
    <source>
        <strain evidence="4 5">CIP 110305</strain>
    </source>
</reference>
<evidence type="ECO:0000256" key="1">
    <source>
        <dbReference type="ARBA" id="ARBA00022741"/>
    </source>
</evidence>
<dbReference type="AlphaFoldDB" id="S3N383"/>
<protein>
    <recommendedName>
        <fullName evidence="3">ABC transporter domain-containing protein</fullName>
    </recommendedName>
</protein>
<dbReference type="Pfam" id="PF00005">
    <property type="entry name" value="ABC_tran"/>
    <property type="match status" value="1"/>
</dbReference>
<dbReference type="GO" id="GO:0016887">
    <property type="term" value="F:ATP hydrolysis activity"/>
    <property type="evidence" value="ECO:0007669"/>
    <property type="project" value="InterPro"/>
</dbReference>
<keyword evidence="1" id="KW-0547">Nucleotide-binding</keyword>
<dbReference type="InterPro" id="IPR003593">
    <property type="entry name" value="AAA+_ATPase"/>
</dbReference>
<keyword evidence="2" id="KW-0067">ATP-binding</keyword>
<comment type="caution">
    <text evidence="4">The sequence shown here is derived from an EMBL/GenBank/DDBJ whole genome shotgun (WGS) entry which is preliminary data.</text>
</comment>
<sequence>MSYLSLNAVDALYSNKTVLKNICLGPLAQGHLHVLLGANAAGKSTLLKRIYGEIQGQGQIFWGQQLLSKIKRDDPLFPRYVPQDTHMASTMTVFEAILVPLKQSGRWQVSKVDIERIEHLLQRLSIEALASRKLQHLSGGQRQLVAIAQALICQPKILLLDEPTSALDLHHQFELLSLLKDIAREQDICILTILHDINLSLNFADTISVLHHGQIYASGLPKQVITRQMLADVYRVQAQIIQNPALPAVVVVEAAL</sequence>
<dbReference type="Proteomes" id="UP000014568">
    <property type="component" value="Unassembled WGS sequence"/>
</dbReference>
<feature type="domain" description="ABC transporter" evidence="3">
    <location>
        <begin position="4"/>
        <end position="237"/>
    </location>
</feature>
<dbReference type="EMBL" id="ATGI01000018">
    <property type="protein sequence ID" value="EPF74510.1"/>
    <property type="molecule type" value="Genomic_DNA"/>
</dbReference>
<dbReference type="GO" id="GO:0005524">
    <property type="term" value="F:ATP binding"/>
    <property type="evidence" value="ECO:0007669"/>
    <property type="project" value="UniProtKB-KW"/>
</dbReference>
<dbReference type="PANTHER" id="PTHR42794">
    <property type="entry name" value="HEMIN IMPORT ATP-BINDING PROTEIN HMUV"/>
    <property type="match status" value="1"/>
</dbReference>
<dbReference type="CDD" id="cd03214">
    <property type="entry name" value="ABC_Iron-Siderophores_B12_Hemin"/>
    <property type="match status" value="1"/>
</dbReference>
<accession>S3N383</accession>
<evidence type="ECO:0000313" key="5">
    <source>
        <dbReference type="Proteomes" id="UP000014568"/>
    </source>
</evidence>
<dbReference type="HOGENOM" id="CLU_000604_1_11_6"/>
<dbReference type="RefSeq" id="WP_016655957.1">
    <property type="nucleotide sequence ID" value="NZ_KE340352.1"/>
</dbReference>
<dbReference type="SMART" id="SM00382">
    <property type="entry name" value="AAA"/>
    <property type="match status" value="1"/>
</dbReference>
<proteinExistence type="predicted"/>
<dbReference type="InterPro" id="IPR027417">
    <property type="entry name" value="P-loop_NTPase"/>
</dbReference>
<name>S3N383_9GAMM</name>
<dbReference type="PANTHER" id="PTHR42794:SF2">
    <property type="entry name" value="ABC TRANSPORTER ATP-BINDING PROTEIN"/>
    <property type="match status" value="1"/>
</dbReference>
<organism evidence="4 5">
    <name type="scientific">Acinetobacter rudis CIP 110305</name>
    <dbReference type="NCBI Taxonomy" id="421052"/>
    <lineage>
        <taxon>Bacteria</taxon>
        <taxon>Pseudomonadati</taxon>
        <taxon>Pseudomonadota</taxon>
        <taxon>Gammaproteobacteria</taxon>
        <taxon>Moraxellales</taxon>
        <taxon>Moraxellaceae</taxon>
        <taxon>Acinetobacter</taxon>
    </lineage>
</organism>
<dbReference type="InterPro" id="IPR017871">
    <property type="entry name" value="ABC_transporter-like_CS"/>
</dbReference>